<proteinExistence type="predicted"/>
<evidence type="ECO:0000256" key="3">
    <source>
        <dbReference type="ARBA" id="ARBA00022989"/>
    </source>
</evidence>
<sequence length="284" mass="30454">MKWSDMRRSNNVEDSRGGSGGVPGGVGGASIGGIIIAVIAGLLFGVNPLEILSLMQGGSEVAPAPQRQGQPIQDRDSDFVKAVLGDTEDTWSRVFKQQLNATYQPPKLRLFSNSVDSACGFAKAAAGPFYCPGDDKVYLDMSFFKQIQATAGADADFARAYAIAHEVGHHVQNELGISTKVRQLQARSDKSTANNLSVRLELQADCLAGIWGHYTAERNLINGQDVKAAMNTATQIGDDYLQKQSSGYVVPEAFTHGSSEQRVSWFTRGLKSGSLKQCDTFGAS</sequence>
<dbReference type="Pfam" id="PF04228">
    <property type="entry name" value="Zn_peptidase"/>
    <property type="match status" value="1"/>
</dbReference>
<evidence type="ECO:0000256" key="6">
    <source>
        <dbReference type="SAM" id="Phobius"/>
    </source>
</evidence>
<dbReference type="RefSeq" id="WP_106255706.1">
    <property type="nucleotide sequence ID" value="NZ_CAWNSW010000084.1"/>
</dbReference>
<reference evidence="8" key="1">
    <citation type="submission" date="2018-02" db="EMBL/GenBank/DDBJ databases">
        <authorList>
            <person name="Moore K."/>
            <person name="Momper L."/>
        </authorList>
    </citation>
    <scope>NUCLEOTIDE SEQUENCE [LARGE SCALE GENOMIC DNA]</scope>
    <source>
        <strain evidence="8">ULC18</strain>
    </source>
</reference>
<feature type="transmembrane region" description="Helical" evidence="6">
    <location>
        <begin position="21"/>
        <end position="46"/>
    </location>
</feature>
<feature type="region of interest" description="Disordered" evidence="5">
    <location>
        <begin position="1"/>
        <end position="23"/>
    </location>
</feature>
<protein>
    <submittedName>
        <fullName evidence="7">Neutral zinc metallopeptidase</fullName>
    </submittedName>
</protein>
<evidence type="ECO:0000313" key="8">
    <source>
        <dbReference type="Proteomes" id="UP000239576"/>
    </source>
</evidence>
<evidence type="ECO:0000256" key="1">
    <source>
        <dbReference type="ARBA" id="ARBA00004167"/>
    </source>
</evidence>
<dbReference type="GO" id="GO:0016020">
    <property type="term" value="C:membrane"/>
    <property type="evidence" value="ECO:0007669"/>
    <property type="project" value="UniProtKB-SubCell"/>
</dbReference>
<gene>
    <name evidence="7" type="ORF">C7B82_07620</name>
</gene>
<accession>A0A2T1EEU9</accession>
<comment type="caution">
    <text evidence="7">The sequence shown here is derived from an EMBL/GenBank/DDBJ whole genome shotgun (WGS) entry which is preliminary data.</text>
</comment>
<feature type="compositionally biased region" description="Basic and acidic residues" evidence="5">
    <location>
        <begin position="1"/>
        <end position="16"/>
    </location>
</feature>
<dbReference type="PANTHER" id="PTHR30168:SF0">
    <property type="entry name" value="INNER MEMBRANE PROTEIN"/>
    <property type="match status" value="1"/>
</dbReference>
<keyword evidence="2 6" id="KW-0812">Transmembrane</keyword>
<evidence type="ECO:0000256" key="5">
    <source>
        <dbReference type="SAM" id="MobiDB-lite"/>
    </source>
</evidence>
<evidence type="ECO:0000313" key="7">
    <source>
        <dbReference type="EMBL" id="PSB31231.1"/>
    </source>
</evidence>
<dbReference type="PANTHER" id="PTHR30168">
    <property type="entry name" value="PUTATIVE MEMBRANE PROTEIN YPFJ"/>
    <property type="match status" value="1"/>
</dbReference>
<dbReference type="EMBL" id="PVWK01000040">
    <property type="protein sequence ID" value="PSB31231.1"/>
    <property type="molecule type" value="Genomic_DNA"/>
</dbReference>
<evidence type="ECO:0000256" key="2">
    <source>
        <dbReference type="ARBA" id="ARBA00022692"/>
    </source>
</evidence>
<name>A0A2T1EEU9_9CYAN</name>
<comment type="subcellular location">
    <subcellularLocation>
        <location evidence="1">Membrane</location>
        <topology evidence="1">Single-pass membrane protein</topology>
    </subcellularLocation>
</comment>
<keyword evidence="3 6" id="KW-1133">Transmembrane helix</keyword>
<keyword evidence="8" id="KW-1185">Reference proteome</keyword>
<reference evidence="7 8" key="2">
    <citation type="submission" date="2018-03" db="EMBL/GenBank/DDBJ databases">
        <title>The ancient ancestry and fast evolution of plastids.</title>
        <authorList>
            <person name="Moore K.R."/>
            <person name="Magnabosco C."/>
            <person name="Momper L."/>
            <person name="Gold D.A."/>
            <person name="Bosak T."/>
            <person name="Fournier G.P."/>
        </authorList>
    </citation>
    <scope>NUCLEOTIDE SEQUENCE [LARGE SCALE GENOMIC DNA]</scope>
    <source>
        <strain evidence="7 8">ULC18</strain>
    </source>
</reference>
<evidence type="ECO:0000256" key="4">
    <source>
        <dbReference type="ARBA" id="ARBA00023136"/>
    </source>
</evidence>
<organism evidence="7 8">
    <name type="scientific">Stenomitos frigidus ULC18</name>
    <dbReference type="NCBI Taxonomy" id="2107698"/>
    <lineage>
        <taxon>Bacteria</taxon>
        <taxon>Bacillati</taxon>
        <taxon>Cyanobacteriota</taxon>
        <taxon>Cyanophyceae</taxon>
        <taxon>Leptolyngbyales</taxon>
        <taxon>Leptolyngbyaceae</taxon>
        <taxon>Stenomitos</taxon>
    </lineage>
</organism>
<dbReference type="Proteomes" id="UP000239576">
    <property type="component" value="Unassembled WGS sequence"/>
</dbReference>
<dbReference type="OrthoDB" id="9774900at2"/>
<dbReference type="AlphaFoldDB" id="A0A2T1EEU9"/>
<keyword evidence="4 6" id="KW-0472">Membrane</keyword>
<dbReference type="InterPro" id="IPR007343">
    <property type="entry name" value="Uncharacterised_pept_Zn_put"/>
</dbReference>